<dbReference type="AlphaFoldDB" id="A0A1I3Y1J5"/>
<dbReference type="Proteomes" id="UP000224607">
    <property type="component" value="Unassembled WGS sequence"/>
</dbReference>
<dbReference type="RefSeq" id="WP_092514467.1">
    <property type="nucleotide sequence ID" value="NZ_CAWNQB010000011.1"/>
</dbReference>
<evidence type="ECO:0000313" key="2">
    <source>
        <dbReference type="EMBL" id="SFK25126.1"/>
    </source>
</evidence>
<reference evidence="3" key="1">
    <citation type="submission" date="2016-10" db="EMBL/GenBank/DDBJ databases">
        <authorList>
            <person name="Varghese N."/>
            <person name="Submissions S."/>
        </authorList>
    </citation>
    <scope>NUCLEOTIDE SEQUENCE [LARGE SCALE GENOMIC DNA]</scope>
    <source>
        <strain evidence="3">DSM 17908</strain>
    </source>
</reference>
<keyword evidence="4" id="KW-1185">Reference proteome</keyword>
<dbReference type="EMBL" id="NITY01000019">
    <property type="protein sequence ID" value="PHM37808.1"/>
    <property type="molecule type" value="Genomic_DNA"/>
</dbReference>
<name>A0A1I3Y1J5_9GAMM</name>
<evidence type="ECO:0000313" key="1">
    <source>
        <dbReference type="EMBL" id="PHM37808.1"/>
    </source>
</evidence>
<organism evidence="2 3">
    <name type="scientific">Xenorhabdus mauleonii</name>
    <dbReference type="NCBI Taxonomy" id="351675"/>
    <lineage>
        <taxon>Bacteria</taxon>
        <taxon>Pseudomonadati</taxon>
        <taxon>Pseudomonadota</taxon>
        <taxon>Gammaproteobacteria</taxon>
        <taxon>Enterobacterales</taxon>
        <taxon>Morganellaceae</taxon>
        <taxon>Xenorhabdus</taxon>
    </lineage>
</organism>
<evidence type="ECO:0000313" key="4">
    <source>
        <dbReference type="Proteomes" id="UP000224607"/>
    </source>
</evidence>
<reference evidence="1 4" key="3">
    <citation type="journal article" date="2017" name="Nat. Microbiol.">
        <title>Natural product diversity associated with the nematode symbionts Photorhabdus and Xenorhabdus.</title>
        <authorList>
            <person name="Tobias N.J."/>
            <person name="Wolff H."/>
            <person name="Djahanschiri B."/>
            <person name="Grundmann F."/>
            <person name="Kronenwerth M."/>
            <person name="Shi Y.M."/>
            <person name="Simonyi S."/>
            <person name="Grun P."/>
            <person name="Shapiro-Ilan D."/>
            <person name="Pidot S.J."/>
            <person name="Stinear T.P."/>
            <person name="Ebersberger I."/>
            <person name="Bode H.B."/>
        </authorList>
    </citation>
    <scope>NUCLEOTIDE SEQUENCE [LARGE SCALE GENOMIC DNA]</scope>
    <source>
        <strain evidence="1 4">DSM 17908</strain>
    </source>
</reference>
<dbReference type="STRING" id="351675.SAMN05421680_14112"/>
<accession>A0A1I3Y1J5</accession>
<proteinExistence type="predicted"/>
<dbReference type="Proteomes" id="UP000198919">
    <property type="component" value="Unassembled WGS sequence"/>
</dbReference>
<dbReference type="EMBL" id="FORG01000041">
    <property type="protein sequence ID" value="SFK25126.1"/>
    <property type="molecule type" value="Genomic_DNA"/>
</dbReference>
<evidence type="ECO:0000313" key="3">
    <source>
        <dbReference type="Proteomes" id="UP000198919"/>
    </source>
</evidence>
<sequence length="225" mass="26226">MNQRISFFKLDTKLTTKNIVSSLLNMRYTEEKNSGFMLSKVNGSRIKAKHIYKYEKTSDLVTPFGEIKKNSLEEYYINEFILHEEYIEILNAAKNLSHFRRDLIRALDNQCIISNFELDLKKFMGLLPNEIDSIFYVSGLEIYSKSIIENSTLKLGLSSNKDIFDKINKFLPNSNYELRRLNLNIDNDRVEIELNSRGNVKIIGDKLTGEEFNKISRCLLTCKIE</sequence>
<reference evidence="2" key="2">
    <citation type="submission" date="2016-10" db="EMBL/GenBank/DDBJ databases">
        <authorList>
            <person name="de Groot N.N."/>
        </authorList>
    </citation>
    <scope>NUCLEOTIDE SEQUENCE [LARGE SCALE GENOMIC DNA]</scope>
    <source>
        <strain evidence="2">DSM 17908</strain>
    </source>
</reference>
<protein>
    <submittedName>
        <fullName evidence="2">Uncharacterized protein</fullName>
    </submittedName>
</protein>
<gene>
    <name evidence="2" type="ORF">SAMN05421680_14112</name>
    <name evidence="1" type="ORF">Xmau_03772</name>
</gene>